<keyword evidence="3" id="KW-0150">Chloroplast</keyword>
<evidence type="ECO:0000256" key="11">
    <source>
        <dbReference type="ARBA" id="ARBA00047984"/>
    </source>
</evidence>
<gene>
    <name evidence="15" type="ORF">IFR04_009142</name>
</gene>
<feature type="region of interest" description="Disordered" evidence="12">
    <location>
        <begin position="393"/>
        <end position="418"/>
    </location>
</feature>
<dbReference type="GO" id="GO:0003724">
    <property type="term" value="F:RNA helicase activity"/>
    <property type="evidence" value="ECO:0007669"/>
    <property type="project" value="UniProtKB-EC"/>
</dbReference>
<feature type="compositionally biased region" description="Low complexity" evidence="12">
    <location>
        <begin position="398"/>
        <end position="410"/>
    </location>
</feature>
<evidence type="ECO:0000313" key="15">
    <source>
        <dbReference type="EMBL" id="KAG4417703.1"/>
    </source>
</evidence>
<evidence type="ECO:0000256" key="7">
    <source>
        <dbReference type="ARBA" id="ARBA00022806"/>
    </source>
</evidence>
<dbReference type="PANTHER" id="PTHR18934:SF145">
    <property type="entry name" value="ATP-DEPENDENT RNA HELICASE DHX57-RELATED"/>
    <property type="match status" value="1"/>
</dbReference>
<comment type="subcellular location">
    <subcellularLocation>
        <location evidence="1">Plastid</location>
        <location evidence="1">Chloroplast</location>
    </subcellularLocation>
</comment>
<protein>
    <recommendedName>
        <fullName evidence="2">RNA helicase</fullName>
        <ecNumber evidence="2">3.6.4.13</ecNumber>
    </recommendedName>
</protein>
<dbReference type="SMART" id="SM00847">
    <property type="entry name" value="HA2"/>
    <property type="match status" value="1"/>
</dbReference>
<dbReference type="SUPFAM" id="SSF52540">
    <property type="entry name" value="P-loop containing nucleoside triphosphate hydrolases"/>
    <property type="match status" value="1"/>
</dbReference>
<keyword evidence="7" id="KW-0347">Helicase</keyword>
<dbReference type="Gene3D" id="3.40.50.300">
    <property type="entry name" value="P-loop containing nucleotide triphosphate hydrolases"/>
    <property type="match status" value="2"/>
</dbReference>
<evidence type="ECO:0000256" key="6">
    <source>
        <dbReference type="ARBA" id="ARBA00022801"/>
    </source>
</evidence>
<dbReference type="InterPro" id="IPR007502">
    <property type="entry name" value="Helicase-assoc_dom"/>
</dbReference>
<accession>A0A8H7W9K4</accession>
<dbReference type="CDD" id="cd17917">
    <property type="entry name" value="DEXHc_RHA-like"/>
    <property type="match status" value="1"/>
</dbReference>
<feature type="compositionally biased region" description="Polar residues" evidence="12">
    <location>
        <begin position="36"/>
        <end position="48"/>
    </location>
</feature>
<reference evidence="15" key="1">
    <citation type="submission" date="2021-02" db="EMBL/GenBank/DDBJ databases">
        <title>Genome sequence Cadophora malorum strain M34.</title>
        <authorList>
            <person name="Stefanovic E."/>
            <person name="Vu D."/>
            <person name="Scully C."/>
            <person name="Dijksterhuis J."/>
            <person name="Roader J."/>
            <person name="Houbraken J."/>
        </authorList>
    </citation>
    <scope>NUCLEOTIDE SEQUENCE</scope>
    <source>
        <strain evidence="15">M34</strain>
    </source>
</reference>
<dbReference type="Proteomes" id="UP000664132">
    <property type="component" value="Unassembled WGS sequence"/>
</dbReference>
<dbReference type="PANTHER" id="PTHR18934">
    <property type="entry name" value="ATP-DEPENDENT RNA HELICASE"/>
    <property type="match status" value="1"/>
</dbReference>
<dbReference type="Pfam" id="PF00271">
    <property type="entry name" value="Helicase_C"/>
    <property type="match status" value="1"/>
</dbReference>
<evidence type="ECO:0000256" key="2">
    <source>
        <dbReference type="ARBA" id="ARBA00012552"/>
    </source>
</evidence>
<keyword evidence="9" id="KW-0694">RNA-binding</keyword>
<feature type="domain" description="Helicase C-terminal" evidence="14">
    <location>
        <begin position="954"/>
        <end position="1131"/>
    </location>
</feature>
<dbReference type="PROSITE" id="PS51192">
    <property type="entry name" value="HELICASE_ATP_BIND_1"/>
    <property type="match status" value="1"/>
</dbReference>
<dbReference type="SMART" id="SM00487">
    <property type="entry name" value="DEXDc"/>
    <property type="match status" value="1"/>
</dbReference>
<comment type="catalytic activity">
    <reaction evidence="11">
        <text>ATP + H2O = ADP + phosphate + H(+)</text>
        <dbReference type="Rhea" id="RHEA:13065"/>
        <dbReference type="ChEBI" id="CHEBI:15377"/>
        <dbReference type="ChEBI" id="CHEBI:15378"/>
        <dbReference type="ChEBI" id="CHEBI:30616"/>
        <dbReference type="ChEBI" id="CHEBI:43474"/>
        <dbReference type="ChEBI" id="CHEBI:456216"/>
        <dbReference type="EC" id="3.6.4.13"/>
    </reaction>
</comment>
<dbReference type="CDD" id="cd18791">
    <property type="entry name" value="SF2_C_RHA"/>
    <property type="match status" value="1"/>
</dbReference>
<dbReference type="InterPro" id="IPR001650">
    <property type="entry name" value="Helicase_C-like"/>
</dbReference>
<dbReference type="GO" id="GO:0005524">
    <property type="term" value="F:ATP binding"/>
    <property type="evidence" value="ECO:0007669"/>
    <property type="project" value="UniProtKB-KW"/>
</dbReference>
<evidence type="ECO:0000259" key="13">
    <source>
        <dbReference type="PROSITE" id="PS51192"/>
    </source>
</evidence>
<feature type="compositionally biased region" description="Polar residues" evidence="12">
    <location>
        <begin position="273"/>
        <end position="282"/>
    </location>
</feature>
<feature type="region of interest" description="Disordered" evidence="12">
    <location>
        <begin position="1"/>
        <end position="68"/>
    </location>
</feature>
<dbReference type="Pfam" id="PF07717">
    <property type="entry name" value="OB_NTP_bind"/>
    <property type="match status" value="1"/>
</dbReference>
<evidence type="ECO:0000256" key="4">
    <source>
        <dbReference type="ARBA" id="ARBA00022640"/>
    </source>
</evidence>
<dbReference type="FunFam" id="3.40.50.300:FF:000500">
    <property type="entry name" value="ATP-dependent RNA helicase DHX29"/>
    <property type="match status" value="1"/>
</dbReference>
<evidence type="ECO:0000256" key="10">
    <source>
        <dbReference type="ARBA" id="ARBA00022946"/>
    </source>
</evidence>
<feature type="region of interest" description="Disordered" evidence="12">
    <location>
        <begin position="641"/>
        <end position="662"/>
    </location>
</feature>
<sequence>MAGGKKKKKPAANPARGFATTSIASKPKIEVAEQEAPSTALSEQQGNLKTEENEQAASADTKLDPTITSSKVLTAEEFEKQLEDSELQILVEKHAQKSKRDALRQKTRLETDRRVLRSQAESLSTRKWLPPELMEEILDLVSGEGRFTGQSNDTAGSTKQASEEELTIRLWTLQQALVGAGFMEEKAIRAIRHVLDISDKIAVGNKDAIWGMEESLEWLARECTRDELPDYENLYRKAATLSKSQTDTPIESPLPSGATTPRTEPDTRHMGTIGSNTSLSTLDKQRTPAKKPVTLDYDSDIDPDDLLPVYLECKTNLFTTQQSMPKKDLSRGNVRNLAANNKTAAASTDPEPARWLRKIKRIQDDVLFDQYIADQQWETKRIQLEKDAAAQRRAAEISQDNSDSNSQGSQTLVDSDDEVSKEAARIGAELLEENGSDDDGALADLFASLPVNEIDPVTGKSSTVVTGLNGVKVTIREFGKWSGINPTRVLEEACRARDSSVKLSFTLISDSSFSNRHSLRIMWSKAQDIPLLTPPVQIDCISSPKSQIFTMISVSTPDSKQSEAYIATVALFLLFSSSAKEDKVFLRLPPAWRDLWTEFAEAKKEKADEADRTCIRVFRDMVRDKRDQELEDGVLIQGAFRNRNPARAPDNGDESGPDKVNKGLLDPQAYQRIWYDKFNTPSYQMMLNSRMQLPMWGFKNEVLSAIDQHQVVIVCGETGCGKSTQVPSFILEHQLSQGKPCKIYCTEPRRISAISLARRVSEELGERKNDLGTSRSLVGYAIRLESNTSKETRLVYATTGIVMRMLEGSNDLKDITHIVLDEVHERTIDSDFLLIVLRKLMARRRDLKVVLMSATVDAERFSKYLDGAPVLTVPGRTFPVTVKYLEDAVELTGYTLDSTYQEKFKDLDDDETEPAEAGLTEATKIENTKALRGYSGRTKNTIAQLDEYQIDFELVTQLLAKIAVDDHLQMFSKAILVFLPGIGEIRQLNDMLAGHPVFSTNWYVYPLHSTIASEDQEAAFLVPPPGTRKIVLATNIAETGITIPDVTCVVDTGKHREMRFDERKQLSRLLETFISKANAKQRRGRAGRVQEGLCFHLFTKHRHDELMSDQQTPELLRLSLQDLAIRVKICKLGGIEETLSQALDAPSSKNIRRAVDALIDVRALTPGEDLTPLGIQLARLPLDVFLGKLVLLGSIFKCLDASITIAAILSSKSPFSAPFGARAQADTVRLAFRRGDSDLLTVYNAYLAWKRVCVTGNSDYQFCRKNFLSQQTLLNIEDLKGQLVVCLVDSGFLPLTGEERAALNRTRYSSKRRQFFEIPQRANVNSDNDIVTSSVIAWSFYPKLLIRDGRGFRNVANNQSISLHPSSVNKGHHELKWLSYYHIMQNKQFYNAHETTGVEEFAIALLCGDVRCDMYAGVFILDGNRARFAVSDWKTMLVIKTLRSKLRDILTRSFKSPGKQLTGQQQKWLEVWQKIFSQEFKDK</sequence>
<evidence type="ECO:0000256" key="9">
    <source>
        <dbReference type="ARBA" id="ARBA00022884"/>
    </source>
</evidence>
<dbReference type="Pfam" id="PF21010">
    <property type="entry name" value="HA2_C"/>
    <property type="match status" value="1"/>
</dbReference>
<dbReference type="EMBL" id="JAFJYH010000147">
    <property type="protein sequence ID" value="KAG4417703.1"/>
    <property type="molecule type" value="Genomic_DNA"/>
</dbReference>
<dbReference type="GO" id="GO:0016787">
    <property type="term" value="F:hydrolase activity"/>
    <property type="evidence" value="ECO:0007669"/>
    <property type="project" value="UniProtKB-KW"/>
</dbReference>
<evidence type="ECO:0000256" key="3">
    <source>
        <dbReference type="ARBA" id="ARBA00022528"/>
    </source>
</evidence>
<evidence type="ECO:0000256" key="8">
    <source>
        <dbReference type="ARBA" id="ARBA00022840"/>
    </source>
</evidence>
<comment type="caution">
    <text evidence="15">The sequence shown here is derived from an EMBL/GenBank/DDBJ whole genome shotgun (WGS) entry which is preliminary data.</text>
</comment>
<dbReference type="GO" id="GO:0003723">
    <property type="term" value="F:RNA binding"/>
    <property type="evidence" value="ECO:0007669"/>
    <property type="project" value="UniProtKB-KW"/>
</dbReference>
<keyword evidence="5" id="KW-0547">Nucleotide-binding</keyword>
<dbReference type="Pfam" id="PF00270">
    <property type="entry name" value="DEAD"/>
    <property type="match status" value="1"/>
</dbReference>
<keyword evidence="6" id="KW-0378">Hydrolase</keyword>
<feature type="domain" description="Helicase ATP-binding" evidence="13">
    <location>
        <begin position="703"/>
        <end position="874"/>
    </location>
</feature>
<dbReference type="InterPro" id="IPR011545">
    <property type="entry name" value="DEAD/DEAH_box_helicase_dom"/>
</dbReference>
<dbReference type="FunFam" id="1.20.120.1080:FF:000002">
    <property type="entry name" value="Putative ATP-dependent RNA helicase DHX36"/>
    <property type="match status" value="1"/>
</dbReference>
<proteinExistence type="predicted"/>
<name>A0A8H7W9K4_9HELO</name>
<dbReference type="OrthoDB" id="5600252at2759"/>
<dbReference type="InterPro" id="IPR027417">
    <property type="entry name" value="P-loop_NTPase"/>
</dbReference>
<keyword evidence="16" id="KW-1185">Reference proteome</keyword>
<keyword evidence="8" id="KW-0067">ATP-binding</keyword>
<dbReference type="InterPro" id="IPR014001">
    <property type="entry name" value="Helicase_ATP-bd"/>
</dbReference>
<evidence type="ECO:0000256" key="12">
    <source>
        <dbReference type="SAM" id="MobiDB-lite"/>
    </source>
</evidence>
<evidence type="ECO:0000256" key="5">
    <source>
        <dbReference type="ARBA" id="ARBA00022741"/>
    </source>
</evidence>
<evidence type="ECO:0000256" key="1">
    <source>
        <dbReference type="ARBA" id="ARBA00004229"/>
    </source>
</evidence>
<dbReference type="FunFam" id="3.40.50.300:FF:000819">
    <property type="entry name" value="ATP dependent RNA helicase, putative"/>
    <property type="match status" value="1"/>
</dbReference>
<feature type="compositionally biased region" description="Basic residues" evidence="12">
    <location>
        <begin position="1"/>
        <end position="10"/>
    </location>
</feature>
<organism evidence="15 16">
    <name type="scientific">Cadophora malorum</name>
    <dbReference type="NCBI Taxonomy" id="108018"/>
    <lineage>
        <taxon>Eukaryota</taxon>
        <taxon>Fungi</taxon>
        <taxon>Dikarya</taxon>
        <taxon>Ascomycota</taxon>
        <taxon>Pezizomycotina</taxon>
        <taxon>Leotiomycetes</taxon>
        <taxon>Helotiales</taxon>
        <taxon>Ploettnerulaceae</taxon>
        <taxon>Cadophora</taxon>
    </lineage>
</organism>
<keyword evidence="4" id="KW-0934">Plastid</keyword>
<dbReference type="PROSITE" id="PS51194">
    <property type="entry name" value="HELICASE_CTER"/>
    <property type="match status" value="1"/>
</dbReference>
<dbReference type="InterPro" id="IPR011709">
    <property type="entry name" value="DEAD-box_helicase_OB_fold"/>
</dbReference>
<evidence type="ECO:0000313" key="16">
    <source>
        <dbReference type="Proteomes" id="UP000664132"/>
    </source>
</evidence>
<keyword evidence="10" id="KW-0809">Transit peptide</keyword>
<dbReference type="Gene3D" id="1.20.120.1080">
    <property type="match status" value="1"/>
</dbReference>
<dbReference type="EC" id="3.6.4.13" evidence="2"/>
<dbReference type="SMART" id="SM00490">
    <property type="entry name" value="HELICc"/>
    <property type="match status" value="1"/>
</dbReference>
<evidence type="ECO:0000259" key="14">
    <source>
        <dbReference type="PROSITE" id="PS51194"/>
    </source>
</evidence>
<feature type="region of interest" description="Disordered" evidence="12">
    <location>
        <begin position="242"/>
        <end position="287"/>
    </location>
</feature>